<name>A0A7Y7ITV9_9PROT</name>
<protein>
    <submittedName>
        <fullName evidence="4">BamA/TamA family outer membrane protein</fullName>
    </submittedName>
</protein>
<dbReference type="EMBL" id="JABXXP010000025">
    <property type="protein sequence ID" value="NVN10251.1"/>
    <property type="molecule type" value="Genomic_DNA"/>
</dbReference>
<accession>A0A7Y7ITV9</accession>
<dbReference type="GO" id="GO:0019867">
    <property type="term" value="C:outer membrane"/>
    <property type="evidence" value="ECO:0007669"/>
    <property type="project" value="InterPro"/>
</dbReference>
<dbReference type="InterPro" id="IPR000184">
    <property type="entry name" value="Bac_surfAg_D15"/>
</dbReference>
<comment type="subcellular location">
    <subcellularLocation>
        <location evidence="1">Membrane</location>
    </subcellularLocation>
</comment>
<organism evidence="4 5">
    <name type="scientific">Nguyenibacter vanlangensis</name>
    <dbReference type="NCBI Taxonomy" id="1216886"/>
    <lineage>
        <taxon>Bacteria</taxon>
        <taxon>Pseudomonadati</taxon>
        <taxon>Pseudomonadota</taxon>
        <taxon>Alphaproteobacteria</taxon>
        <taxon>Acetobacterales</taxon>
        <taxon>Acetobacteraceae</taxon>
        <taxon>Nguyenibacter</taxon>
    </lineage>
</organism>
<evidence type="ECO:0000313" key="4">
    <source>
        <dbReference type="EMBL" id="NVN10251.1"/>
    </source>
</evidence>
<comment type="caution">
    <text evidence="4">The sequence shown here is derived from an EMBL/GenBank/DDBJ whole genome shotgun (WGS) entry which is preliminary data.</text>
</comment>
<dbReference type="RefSeq" id="WP_176639028.1">
    <property type="nucleotide sequence ID" value="NZ_JABXXP010000025.1"/>
</dbReference>
<reference evidence="4 5" key="1">
    <citation type="submission" date="2020-06" db="EMBL/GenBank/DDBJ databases">
        <title>Description of novel acetic acid bacteria.</title>
        <authorList>
            <person name="Sombolestani A."/>
        </authorList>
    </citation>
    <scope>NUCLEOTIDE SEQUENCE [LARGE SCALE GENOMIC DNA]</scope>
    <source>
        <strain evidence="4 5">LMG 31431</strain>
    </source>
</reference>
<feature type="non-terminal residue" evidence="4">
    <location>
        <position position="1"/>
    </location>
</feature>
<evidence type="ECO:0000256" key="1">
    <source>
        <dbReference type="ARBA" id="ARBA00004370"/>
    </source>
</evidence>
<dbReference type="Pfam" id="PF01103">
    <property type="entry name" value="Omp85"/>
    <property type="match status" value="1"/>
</dbReference>
<evidence type="ECO:0000313" key="5">
    <source>
        <dbReference type="Proteomes" id="UP000534870"/>
    </source>
</evidence>
<evidence type="ECO:0000256" key="2">
    <source>
        <dbReference type="ARBA" id="ARBA00023136"/>
    </source>
</evidence>
<gene>
    <name evidence="4" type="ORF">HUK84_03650</name>
</gene>
<sequence length="40" mass="4421">GGGVRYYTPIGPVRVDVAMPLNRPPRGDTWELYIGLGETF</sequence>
<dbReference type="AlphaFoldDB" id="A0A7Y7ITV9"/>
<feature type="domain" description="Bacterial surface antigen (D15)" evidence="3">
    <location>
        <begin position="1"/>
        <end position="40"/>
    </location>
</feature>
<dbReference type="Proteomes" id="UP000534870">
    <property type="component" value="Unassembled WGS sequence"/>
</dbReference>
<dbReference type="Gene3D" id="2.40.160.50">
    <property type="entry name" value="membrane protein fhac: a member of the omp85/tpsb transporter family"/>
    <property type="match status" value="1"/>
</dbReference>
<keyword evidence="2" id="KW-0472">Membrane</keyword>
<proteinExistence type="predicted"/>
<evidence type="ECO:0000259" key="3">
    <source>
        <dbReference type="Pfam" id="PF01103"/>
    </source>
</evidence>